<feature type="region of interest" description="Disordered" evidence="1">
    <location>
        <begin position="279"/>
        <end position="299"/>
    </location>
</feature>
<dbReference type="EMBL" id="BPLR01004736">
    <property type="protein sequence ID" value="GIX97077.1"/>
    <property type="molecule type" value="Genomic_DNA"/>
</dbReference>
<gene>
    <name evidence="2" type="ORF">CEXT_623601</name>
</gene>
<feature type="compositionally biased region" description="Basic and acidic residues" evidence="1">
    <location>
        <begin position="192"/>
        <end position="202"/>
    </location>
</feature>
<keyword evidence="3" id="KW-1185">Reference proteome</keyword>
<feature type="compositionally biased region" description="Polar residues" evidence="1">
    <location>
        <begin position="182"/>
        <end position="191"/>
    </location>
</feature>
<dbReference type="AlphaFoldDB" id="A0AAV4PPC5"/>
<accession>A0AAV4PPC5</accession>
<protein>
    <submittedName>
        <fullName evidence="2">Uncharacterized protein</fullName>
    </submittedName>
</protein>
<evidence type="ECO:0000313" key="2">
    <source>
        <dbReference type="EMBL" id="GIX97077.1"/>
    </source>
</evidence>
<sequence>MNQVTITDLTPLMYLTRNIMANRFQNAPMILVRFHNITVNALLRRRKRGTSNSKVVFTQWYHRLILIHRSQIAIATWKIVFKVIRIMVQLLTINKNTLVHQIPQLLTHNKNTLVHQIPQLLTLNKNTLAHQIPQLLTINKNTLAHQIPPTPHHQQEYSGPPDPPTPHHQQEYSGPPNPPTPESYQYDSNVNDGDKRYLRDEGSTEEGYYPQNNKRSSVANNIPPQYHRNNQPAIQDSQQGRIQTPRHRPNFLIVDAPVQHLRNNNGPNVNKNYADNLRQNLRSPPRYRGHKSLSESKMK</sequence>
<comment type="caution">
    <text evidence="2">The sequence shown here is derived from an EMBL/GenBank/DDBJ whole genome shotgun (WGS) entry which is preliminary data.</text>
</comment>
<feature type="region of interest" description="Disordered" evidence="1">
    <location>
        <begin position="145"/>
        <end position="243"/>
    </location>
</feature>
<feature type="compositionally biased region" description="Polar residues" evidence="1">
    <location>
        <begin position="210"/>
        <end position="242"/>
    </location>
</feature>
<proteinExistence type="predicted"/>
<name>A0AAV4PPC5_CAEEX</name>
<dbReference type="Proteomes" id="UP001054945">
    <property type="component" value="Unassembled WGS sequence"/>
</dbReference>
<organism evidence="2 3">
    <name type="scientific">Caerostris extrusa</name>
    <name type="common">Bark spider</name>
    <name type="synonym">Caerostris bankana</name>
    <dbReference type="NCBI Taxonomy" id="172846"/>
    <lineage>
        <taxon>Eukaryota</taxon>
        <taxon>Metazoa</taxon>
        <taxon>Ecdysozoa</taxon>
        <taxon>Arthropoda</taxon>
        <taxon>Chelicerata</taxon>
        <taxon>Arachnida</taxon>
        <taxon>Araneae</taxon>
        <taxon>Araneomorphae</taxon>
        <taxon>Entelegynae</taxon>
        <taxon>Araneoidea</taxon>
        <taxon>Araneidae</taxon>
        <taxon>Caerostris</taxon>
    </lineage>
</organism>
<evidence type="ECO:0000256" key="1">
    <source>
        <dbReference type="SAM" id="MobiDB-lite"/>
    </source>
</evidence>
<evidence type="ECO:0000313" key="3">
    <source>
        <dbReference type="Proteomes" id="UP001054945"/>
    </source>
</evidence>
<reference evidence="2 3" key="1">
    <citation type="submission" date="2021-06" db="EMBL/GenBank/DDBJ databases">
        <title>Caerostris extrusa draft genome.</title>
        <authorList>
            <person name="Kono N."/>
            <person name="Arakawa K."/>
        </authorList>
    </citation>
    <scope>NUCLEOTIDE SEQUENCE [LARGE SCALE GENOMIC DNA]</scope>
</reference>